<evidence type="ECO:0000313" key="6">
    <source>
        <dbReference type="Proteomes" id="UP000293520"/>
    </source>
</evidence>
<dbReference type="EC" id="2.3.3.16" evidence="3"/>
<evidence type="ECO:0000313" key="5">
    <source>
        <dbReference type="EMBL" id="TBN36353.1"/>
    </source>
</evidence>
<sequence length="260" mass="26855">MRVGKARAKSSISTADETSVTVRGLDLAKELMPQASFSEFYFVLVAGRKPSDIERRLLDATLISIAEHGMTPSVAAARMTLAAAPEALQGAVAAGILGCGSKVLGTASDAAVLLQDGVEASGGDPDQLAGQAAAAVGRIRAERRLLPGFGHPLHRQGDPRAQSLFALAQSLGTSGLHCRYALELERAANEAFGRPMVLNVSCAIPAVLLDVGFPARAMRGIPILARTAGLIAHLVEEMEHPAGFAMAGAAAEAVPYVPGD</sequence>
<dbReference type="PANTHER" id="PTHR11739:SF4">
    <property type="entry name" value="CITRATE SYNTHASE, PEROXISOMAL"/>
    <property type="match status" value="1"/>
</dbReference>
<comment type="pathway">
    <text evidence="1">Carbohydrate metabolism; tricarboxylic acid cycle; isocitrate from oxaloacetate: step 1/2.</text>
</comment>
<dbReference type="NCBIfam" id="NF004868">
    <property type="entry name" value="PRK06224.1-5"/>
    <property type="match status" value="1"/>
</dbReference>
<dbReference type="GO" id="GO:0016829">
    <property type="term" value="F:lyase activity"/>
    <property type="evidence" value="ECO:0007669"/>
    <property type="project" value="UniProtKB-KW"/>
</dbReference>
<evidence type="ECO:0000256" key="3">
    <source>
        <dbReference type="ARBA" id="ARBA00012972"/>
    </source>
</evidence>
<proteinExistence type="inferred from homology"/>
<dbReference type="Gene3D" id="1.10.230.10">
    <property type="entry name" value="Cytochrome P450-Terp, domain 2"/>
    <property type="match status" value="1"/>
</dbReference>
<evidence type="ECO:0000256" key="4">
    <source>
        <dbReference type="ARBA" id="ARBA00022679"/>
    </source>
</evidence>
<evidence type="ECO:0000256" key="1">
    <source>
        <dbReference type="ARBA" id="ARBA00004751"/>
    </source>
</evidence>
<dbReference type="UniPathway" id="UPA00223">
    <property type="reaction ID" value="UER00717"/>
</dbReference>
<keyword evidence="5" id="KW-0456">Lyase</keyword>
<dbReference type="GO" id="GO:0036440">
    <property type="term" value="F:citrate synthase activity"/>
    <property type="evidence" value="ECO:0007669"/>
    <property type="project" value="UniProtKB-EC"/>
</dbReference>
<dbReference type="InterPro" id="IPR002020">
    <property type="entry name" value="Citrate_synthase"/>
</dbReference>
<dbReference type="OrthoDB" id="9759263at2"/>
<dbReference type="EMBL" id="SISK01000018">
    <property type="protein sequence ID" value="TBN36353.1"/>
    <property type="molecule type" value="Genomic_DNA"/>
</dbReference>
<dbReference type="InterPro" id="IPR036969">
    <property type="entry name" value="Citrate_synthase_sf"/>
</dbReference>
<gene>
    <name evidence="5" type="ORF">EYE42_15565</name>
</gene>
<dbReference type="InterPro" id="IPR016142">
    <property type="entry name" value="Citrate_synth-like_lrg_a-sub"/>
</dbReference>
<dbReference type="Gene3D" id="1.10.580.10">
    <property type="entry name" value="Citrate Synthase, domain 1"/>
    <property type="match status" value="1"/>
</dbReference>
<dbReference type="Pfam" id="PF00285">
    <property type="entry name" value="Citrate_synt"/>
    <property type="match status" value="1"/>
</dbReference>
<organism evidence="5 6">
    <name type="scientific">Paracoccus subflavus</name>
    <dbReference type="NCBI Taxonomy" id="2528244"/>
    <lineage>
        <taxon>Bacteria</taxon>
        <taxon>Pseudomonadati</taxon>
        <taxon>Pseudomonadota</taxon>
        <taxon>Alphaproteobacteria</taxon>
        <taxon>Rhodobacterales</taxon>
        <taxon>Paracoccaceae</taxon>
        <taxon>Paracoccus</taxon>
    </lineage>
</organism>
<evidence type="ECO:0000256" key="2">
    <source>
        <dbReference type="ARBA" id="ARBA00010566"/>
    </source>
</evidence>
<comment type="caution">
    <text evidence="5">The sequence shown here is derived from an EMBL/GenBank/DDBJ whole genome shotgun (WGS) entry which is preliminary data.</text>
</comment>
<keyword evidence="4" id="KW-0808">Transferase</keyword>
<keyword evidence="6" id="KW-1185">Reference proteome</keyword>
<name>A0A4V2JBQ8_9RHOB</name>
<reference evidence="5 6" key="1">
    <citation type="submission" date="2019-02" db="EMBL/GenBank/DDBJ databases">
        <title>Paracoccus subflavus sp. nov., isolated from marine sediment of the Pacific Ocean.</title>
        <authorList>
            <person name="Zhang G."/>
        </authorList>
    </citation>
    <scope>NUCLEOTIDE SEQUENCE [LARGE SCALE GENOMIC DNA]</scope>
    <source>
        <strain evidence="5 6">GY0581</strain>
    </source>
</reference>
<dbReference type="InterPro" id="IPR016143">
    <property type="entry name" value="Citrate_synth-like_sm_a-sub"/>
</dbReference>
<dbReference type="PANTHER" id="PTHR11739">
    <property type="entry name" value="CITRATE SYNTHASE"/>
    <property type="match status" value="1"/>
</dbReference>
<dbReference type="GO" id="GO:0006099">
    <property type="term" value="P:tricarboxylic acid cycle"/>
    <property type="evidence" value="ECO:0007669"/>
    <property type="project" value="UniProtKB-UniPathway"/>
</dbReference>
<protein>
    <recommendedName>
        <fullName evidence="3">citrate synthase (unknown stereospecificity)</fullName>
        <ecNumber evidence="3">2.3.3.16</ecNumber>
    </recommendedName>
</protein>
<dbReference type="RefSeq" id="WP_130992232.1">
    <property type="nucleotide sequence ID" value="NZ_SISK01000018.1"/>
</dbReference>
<dbReference type="Proteomes" id="UP000293520">
    <property type="component" value="Unassembled WGS sequence"/>
</dbReference>
<dbReference type="AlphaFoldDB" id="A0A4V2JBQ8"/>
<dbReference type="SUPFAM" id="SSF48256">
    <property type="entry name" value="Citrate synthase"/>
    <property type="match status" value="1"/>
</dbReference>
<accession>A0A4V2JBQ8</accession>
<dbReference type="CDD" id="cd06100">
    <property type="entry name" value="CCL_ACL-C"/>
    <property type="match status" value="1"/>
</dbReference>
<dbReference type="GO" id="GO:0005829">
    <property type="term" value="C:cytosol"/>
    <property type="evidence" value="ECO:0007669"/>
    <property type="project" value="TreeGrafter"/>
</dbReference>
<comment type="similarity">
    <text evidence="2">Belongs to the citrate synthase family.</text>
</comment>
<dbReference type="GO" id="GO:0005975">
    <property type="term" value="P:carbohydrate metabolic process"/>
    <property type="evidence" value="ECO:0007669"/>
    <property type="project" value="TreeGrafter"/>
</dbReference>